<protein>
    <recommendedName>
        <fullName evidence="3">Ribbon-helix-helix protein CopG domain-containing protein</fullName>
    </recommendedName>
</protein>
<keyword evidence="2" id="KW-1185">Reference proteome</keyword>
<reference evidence="1 2" key="1">
    <citation type="submission" date="2010-01" db="EMBL/GenBank/DDBJ databases">
        <title>The complete genome of Thermobispora bispora DSM 43833.</title>
        <authorList>
            <consortium name="US DOE Joint Genome Institute (JGI-PGF)"/>
            <person name="Lucas S."/>
            <person name="Copeland A."/>
            <person name="Lapidus A."/>
            <person name="Glavina del Rio T."/>
            <person name="Dalin E."/>
            <person name="Tice H."/>
            <person name="Bruce D."/>
            <person name="Goodwin L."/>
            <person name="Pitluck S."/>
            <person name="Kyrpides N."/>
            <person name="Mavromatis K."/>
            <person name="Ivanova N."/>
            <person name="Mikhailova N."/>
            <person name="Chertkov O."/>
            <person name="Brettin T."/>
            <person name="Detter J.C."/>
            <person name="Han C."/>
            <person name="Larimer F."/>
            <person name="Land M."/>
            <person name="Hauser L."/>
            <person name="Markowitz V."/>
            <person name="Cheng J.-F."/>
            <person name="Hugenholtz P."/>
            <person name="Woyke T."/>
            <person name="Wu D."/>
            <person name="Jando M."/>
            <person name="Schneider S."/>
            <person name="Klenk H.-P."/>
            <person name="Eisen J.A."/>
        </authorList>
    </citation>
    <scope>NUCLEOTIDE SEQUENCE [LARGE SCALE GENOMIC DNA]</scope>
    <source>
        <strain evidence="2">ATCC 19993 / DSM 43833 / CBS 139.67 / JCM 10125 / KCTC 9307 / NBRC 14880 / R51</strain>
    </source>
</reference>
<sequence length="90" mass="9935">MADSTRSGRTRKVTITLPTEAVEALEQARAAGTIPSVSEYVAETVCARLDRERWLAEWRKLTGEPDPKAAAWADQVIAKHCLPGRMRKAS</sequence>
<dbReference type="RefSeq" id="WP_013133272.1">
    <property type="nucleotide sequence ID" value="NC_014165.1"/>
</dbReference>
<organism evidence="1 2">
    <name type="scientific">Thermobispora bispora (strain ATCC 19993 / DSM 43833 / CBS 139.67 / JCM 10125 / KCTC 9307 / NBRC 14880 / R51)</name>
    <dbReference type="NCBI Taxonomy" id="469371"/>
    <lineage>
        <taxon>Bacteria</taxon>
        <taxon>Bacillati</taxon>
        <taxon>Actinomycetota</taxon>
        <taxon>Actinomycetes</taxon>
        <taxon>Streptosporangiales</taxon>
        <taxon>Streptosporangiaceae</taxon>
        <taxon>Thermobispora</taxon>
    </lineage>
</organism>
<dbReference type="EMBL" id="CP001874">
    <property type="protein sequence ID" value="ADG89739.1"/>
    <property type="molecule type" value="Genomic_DNA"/>
</dbReference>
<dbReference type="STRING" id="469371.Tbis_3043"/>
<proteinExistence type="predicted"/>
<dbReference type="OrthoDB" id="4556952at2"/>
<dbReference type="Proteomes" id="UP000006640">
    <property type="component" value="Chromosome"/>
</dbReference>
<dbReference type="AlphaFoldDB" id="D6Y7M8"/>
<dbReference type="KEGG" id="tbi:Tbis_3043"/>
<name>D6Y7M8_THEBD</name>
<dbReference type="HOGENOM" id="CLU_2439787_0_0_11"/>
<evidence type="ECO:0000313" key="2">
    <source>
        <dbReference type="Proteomes" id="UP000006640"/>
    </source>
</evidence>
<evidence type="ECO:0000313" key="1">
    <source>
        <dbReference type="EMBL" id="ADG89739.1"/>
    </source>
</evidence>
<evidence type="ECO:0008006" key="3">
    <source>
        <dbReference type="Google" id="ProtNLM"/>
    </source>
</evidence>
<accession>D6Y7M8</accession>
<gene>
    <name evidence="1" type="ordered locus">Tbis_3043</name>
</gene>